<dbReference type="PANTHER" id="PTHR10366:SF562">
    <property type="entry name" value="ALDEHYDE REDUCTASE II (AFU_ORTHOLOGUE AFUA_1G11360)"/>
    <property type="match status" value="1"/>
</dbReference>
<dbReference type="Proteomes" id="UP000777438">
    <property type="component" value="Unassembled WGS sequence"/>
</dbReference>
<comment type="caution">
    <text evidence="4">The sequence shown here is derived from an EMBL/GenBank/DDBJ whole genome shotgun (WGS) entry which is preliminary data.</text>
</comment>
<dbReference type="GO" id="GO:0016616">
    <property type="term" value="F:oxidoreductase activity, acting on the CH-OH group of donors, NAD or NADP as acceptor"/>
    <property type="evidence" value="ECO:0007669"/>
    <property type="project" value="TreeGrafter"/>
</dbReference>
<sequence>MSESSNNLPKGSTVLVTGLTGYIATHIAQQLFNRGYKVRGTVRDLSKASWLKEGLFSAQHLAGDLELVQVPDLGAPNAFDDAVKDVWAVAHVATIVTLDPDPNNVVPQTVEGAVSLLRAAARTPSVRRVVYTSTAAAAVMPMPGVEGNIGRDSWNNAVVQAAWAPPPYDASRALVTYIASKVEAEKAVWKFVEEEKPGFTVNVVSPFTTLGEPLHPSHVKGTVGWAEQLWKGDTSQLVMLPAAFYVNVKDVAVLHVAALIDQGVKEERIQAWAVPFNWNDVLAILRRLYPERQFVDDLPGMGKILATTDDSLARRLLKEWAQQDDWMGLEEGIRETVKSFA</sequence>
<organism evidence="4 5">
    <name type="scientific">Thelonectria olida</name>
    <dbReference type="NCBI Taxonomy" id="1576542"/>
    <lineage>
        <taxon>Eukaryota</taxon>
        <taxon>Fungi</taxon>
        <taxon>Dikarya</taxon>
        <taxon>Ascomycota</taxon>
        <taxon>Pezizomycotina</taxon>
        <taxon>Sordariomycetes</taxon>
        <taxon>Hypocreomycetidae</taxon>
        <taxon>Hypocreales</taxon>
        <taxon>Nectriaceae</taxon>
        <taxon>Thelonectria</taxon>
    </lineage>
</organism>
<dbReference type="PANTHER" id="PTHR10366">
    <property type="entry name" value="NAD DEPENDENT EPIMERASE/DEHYDRATASE"/>
    <property type="match status" value="1"/>
</dbReference>
<keyword evidence="1" id="KW-0560">Oxidoreductase</keyword>
<accession>A0A9P8WE80</accession>
<proteinExistence type="inferred from homology"/>
<dbReference type="SUPFAM" id="SSF51735">
    <property type="entry name" value="NAD(P)-binding Rossmann-fold domains"/>
    <property type="match status" value="1"/>
</dbReference>
<name>A0A9P8WE80_9HYPO</name>
<keyword evidence="5" id="KW-1185">Reference proteome</keyword>
<evidence type="ECO:0000313" key="4">
    <source>
        <dbReference type="EMBL" id="KAH6894524.1"/>
    </source>
</evidence>
<dbReference type="OrthoDB" id="2735536at2759"/>
<dbReference type="AlphaFoldDB" id="A0A9P8WE80"/>
<dbReference type="InterPro" id="IPR001509">
    <property type="entry name" value="Epimerase_deHydtase"/>
</dbReference>
<comment type="similarity">
    <text evidence="2">Belongs to the NAD(P)-dependent epimerase/dehydratase family. Dihydroflavonol-4-reductase subfamily.</text>
</comment>
<protein>
    <recommendedName>
        <fullName evidence="3">NAD-dependent epimerase/dehydratase domain-containing protein</fullName>
    </recommendedName>
</protein>
<dbReference type="Pfam" id="PF01370">
    <property type="entry name" value="Epimerase"/>
    <property type="match status" value="1"/>
</dbReference>
<feature type="domain" description="NAD-dependent epimerase/dehydratase" evidence="3">
    <location>
        <begin position="14"/>
        <end position="260"/>
    </location>
</feature>
<gene>
    <name evidence="4" type="ORF">B0T10DRAFT_399382</name>
</gene>
<dbReference type="Gene3D" id="3.40.50.720">
    <property type="entry name" value="NAD(P)-binding Rossmann-like Domain"/>
    <property type="match status" value="1"/>
</dbReference>
<reference evidence="4 5" key="1">
    <citation type="journal article" date="2021" name="Nat. Commun.">
        <title>Genetic determinants of endophytism in the Arabidopsis root mycobiome.</title>
        <authorList>
            <person name="Mesny F."/>
            <person name="Miyauchi S."/>
            <person name="Thiergart T."/>
            <person name="Pickel B."/>
            <person name="Atanasova L."/>
            <person name="Karlsson M."/>
            <person name="Huettel B."/>
            <person name="Barry K.W."/>
            <person name="Haridas S."/>
            <person name="Chen C."/>
            <person name="Bauer D."/>
            <person name="Andreopoulos W."/>
            <person name="Pangilinan J."/>
            <person name="LaButti K."/>
            <person name="Riley R."/>
            <person name="Lipzen A."/>
            <person name="Clum A."/>
            <person name="Drula E."/>
            <person name="Henrissat B."/>
            <person name="Kohler A."/>
            <person name="Grigoriev I.V."/>
            <person name="Martin F.M."/>
            <person name="Hacquard S."/>
        </authorList>
    </citation>
    <scope>NUCLEOTIDE SEQUENCE [LARGE SCALE GENOMIC DNA]</scope>
    <source>
        <strain evidence="4 5">MPI-CAGE-CH-0241</strain>
    </source>
</reference>
<dbReference type="InterPro" id="IPR050425">
    <property type="entry name" value="NAD(P)_dehydrat-like"/>
</dbReference>
<dbReference type="EMBL" id="JAGPYM010000005">
    <property type="protein sequence ID" value="KAH6894524.1"/>
    <property type="molecule type" value="Genomic_DNA"/>
</dbReference>
<evidence type="ECO:0000259" key="3">
    <source>
        <dbReference type="Pfam" id="PF01370"/>
    </source>
</evidence>
<evidence type="ECO:0000313" key="5">
    <source>
        <dbReference type="Proteomes" id="UP000777438"/>
    </source>
</evidence>
<evidence type="ECO:0000256" key="2">
    <source>
        <dbReference type="ARBA" id="ARBA00023445"/>
    </source>
</evidence>
<dbReference type="InterPro" id="IPR036291">
    <property type="entry name" value="NAD(P)-bd_dom_sf"/>
</dbReference>
<evidence type="ECO:0000256" key="1">
    <source>
        <dbReference type="ARBA" id="ARBA00023002"/>
    </source>
</evidence>